<sequence>MAVHFFFKTLLVACLTAVSAFNNVAVSRRCQQVLIRASSHHDEYELPSQFTSRRTAMQQLVASTLLAIAQPSNAIMTDDTLTFASPSLGESYKQQSPDIFAPSAPTKTVAAPIISDEISCTITKSDLQKMQGGLGLELGEVSFRTNFRVVIKSVAPNSLAEKLGIQPNWVVVSVNGADTERTNASGVAIYFSRAVKSVLGSPDSANASLTLTFRDPAKFRSELQNFPKNDAAASNGELPTVSTKVAPAGDTTQRYEDGSLRPGASVTSQSDQVVTITQLIPPKMCNRRATVDDLLEISYIGTIVETGAIFDGSAVKINGEVIPGRGTIFFVLGKQPFGQFPPGWDVGLDGMCVGERRRLIIPPVLAYGATGVPRRNIPPNATLQYDVTLVSLNGLATPQ</sequence>
<proteinExistence type="predicted"/>
<dbReference type="PROSITE" id="PS50059">
    <property type="entry name" value="FKBP_PPIASE"/>
    <property type="match status" value="1"/>
</dbReference>
<feature type="chain" id="PRO_5044839044" description="peptidylprolyl isomerase" evidence="7">
    <location>
        <begin position="21"/>
        <end position="399"/>
    </location>
</feature>
<feature type="signal peptide" evidence="7">
    <location>
        <begin position="1"/>
        <end position="20"/>
    </location>
</feature>
<reference evidence="9 10" key="1">
    <citation type="submission" date="2024-10" db="EMBL/GenBank/DDBJ databases">
        <title>Updated reference genomes for cyclostephanoid diatoms.</title>
        <authorList>
            <person name="Roberts W.R."/>
            <person name="Alverson A.J."/>
        </authorList>
    </citation>
    <scope>NUCLEOTIDE SEQUENCE [LARGE SCALE GENOMIC DNA]</scope>
    <source>
        <strain evidence="9 10">AJA010-31</strain>
    </source>
</reference>
<keyword evidence="7" id="KW-0732">Signal</keyword>
<accession>A0ABD3P9G3</accession>
<evidence type="ECO:0000256" key="5">
    <source>
        <dbReference type="PROSITE-ProRule" id="PRU00277"/>
    </source>
</evidence>
<dbReference type="AlphaFoldDB" id="A0ABD3P9G3"/>
<dbReference type="Pfam" id="PF00254">
    <property type="entry name" value="FKBP_C"/>
    <property type="match status" value="1"/>
</dbReference>
<evidence type="ECO:0000256" key="3">
    <source>
        <dbReference type="ARBA" id="ARBA00023110"/>
    </source>
</evidence>
<comment type="caution">
    <text evidence="9">The sequence shown here is derived from an EMBL/GenBank/DDBJ whole genome shotgun (WGS) entry which is preliminary data.</text>
</comment>
<dbReference type="InterPro" id="IPR001179">
    <property type="entry name" value="PPIase_FKBP_dom"/>
</dbReference>
<keyword evidence="10" id="KW-1185">Reference proteome</keyword>
<dbReference type="SMART" id="SM00228">
    <property type="entry name" value="PDZ"/>
    <property type="match status" value="1"/>
</dbReference>
<keyword evidence="3 5" id="KW-0697">Rotamase</keyword>
<dbReference type="Proteomes" id="UP001530400">
    <property type="component" value="Unassembled WGS sequence"/>
</dbReference>
<dbReference type="Gene3D" id="3.10.50.40">
    <property type="match status" value="1"/>
</dbReference>
<evidence type="ECO:0000256" key="6">
    <source>
        <dbReference type="SAM" id="MobiDB-lite"/>
    </source>
</evidence>
<dbReference type="EC" id="5.2.1.8" evidence="2 5"/>
<gene>
    <name evidence="9" type="ORF">ACHAWO_000368</name>
</gene>
<evidence type="ECO:0000256" key="1">
    <source>
        <dbReference type="ARBA" id="ARBA00000971"/>
    </source>
</evidence>
<dbReference type="SUPFAM" id="SSF54534">
    <property type="entry name" value="FKBP-like"/>
    <property type="match status" value="1"/>
</dbReference>
<feature type="domain" description="PPIase FKBP-type" evidence="8">
    <location>
        <begin position="292"/>
        <end position="393"/>
    </location>
</feature>
<dbReference type="PANTHER" id="PTHR43811:SF19">
    <property type="entry name" value="39 KDA FK506-BINDING NUCLEAR PROTEIN"/>
    <property type="match status" value="1"/>
</dbReference>
<evidence type="ECO:0000313" key="10">
    <source>
        <dbReference type="Proteomes" id="UP001530400"/>
    </source>
</evidence>
<dbReference type="InterPro" id="IPR036034">
    <property type="entry name" value="PDZ_sf"/>
</dbReference>
<feature type="region of interest" description="Disordered" evidence="6">
    <location>
        <begin position="229"/>
        <end position="267"/>
    </location>
</feature>
<dbReference type="Gene3D" id="2.30.42.10">
    <property type="match status" value="1"/>
</dbReference>
<dbReference type="PANTHER" id="PTHR43811">
    <property type="entry name" value="FKBP-TYPE PEPTIDYL-PROLYL CIS-TRANS ISOMERASE FKPA"/>
    <property type="match status" value="1"/>
</dbReference>
<comment type="catalytic activity">
    <reaction evidence="1 5">
        <text>[protein]-peptidylproline (omega=180) = [protein]-peptidylproline (omega=0)</text>
        <dbReference type="Rhea" id="RHEA:16237"/>
        <dbReference type="Rhea" id="RHEA-COMP:10747"/>
        <dbReference type="Rhea" id="RHEA-COMP:10748"/>
        <dbReference type="ChEBI" id="CHEBI:83833"/>
        <dbReference type="ChEBI" id="CHEBI:83834"/>
        <dbReference type="EC" id="5.2.1.8"/>
    </reaction>
</comment>
<name>A0ABD3P9G3_9STRA</name>
<evidence type="ECO:0000256" key="2">
    <source>
        <dbReference type="ARBA" id="ARBA00013194"/>
    </source>
</evidence>
<dbReference type="InterPro" id="IPR046357">
    <property type="entry name" value="PPIase_dom_sf"/>
</dbReference>
<dbReference type="InterPro" id="IPR001478">
    <property type="entry name" value="PDZ"/>
</dbReference>
<evidence type="ECO:0000256" key="7">
    <source>
        <dbReference type="SAM" id="SignalP"/>
    </source>
</evidence>
<evidence type="ECO:0000313" key="9">
    <source>
        <dbReference type="EMBL" id="KAL3783996.1"/>
    </source>
</evidence>
<evidence type="ECO:0000256" key="4">
    <source>
        <dbReference type="ARBA" id="ARBA00023235"/>
    </source>
</evidence>
<keyword evidence="4 5" id="KW-0413">Isomerase</keyword>
<evidence type="ECO:0000259" key="8">
    <source>
        <dbReference type="PROSITE" id="PS50059"/>
    </source>
</evidence>
<dbReference type="EMBL" id="JALLPJ020000743">
    <property type="protein sequence ID" value="KAL3783996.1"/>
    <property type="molecule type" value="Genomic_DNA"/>
</dbReference>
<organism evidence="9 10">
    <name type="scientific">Cyclotella atomus</name>
    <dbReference type="NCBI Taxonomy" id="382360"/>
    <lineage>
        <taxon>Eukaryota</taxon>
        <taxon>Sar</taxon>
        <taxon>Stramenopiles</taxon>
        <taxon>Ochrophyta</taxon>
        <taxon>Bacillariophyta</taxon>
        <taxon>Coscinodiscophyceae</taxon>
        <taxon>Thalassiosirophycidae</taxon>
        <taxon>Stephanodiscales</taxon>
        <taxon>Stephanodiscaceae</taxon>
        <taxon>Cyclotella</taxon>
    </lineage>
</organism>
<dbReference type="GO" id="GO:0003755">
    <property type="term" value="F:peptidyl-prolyl cis-trans isomerase activity"/>
    <property type="evidence" value="ECO:0007669"/>
    <property type="project" value="UniProtKB-KW"/>
</dbReference>
<protein>
    <recommendedName>
        <fullName evidence="2 5">peptidylprolyl isomerase</fullName>
        <ecNumber evidence="2 5">5.2.1.8</ecNumber>
    </recommendedName>
</protein>
<dbReference type="SUPFAM" id="SSF50156">
    <property type="entry name" value="PDZ domain-like"/>
    <property type="match status" value="1"/>
</dbReference>